<dbReference type="InterPro" id="IPR039426">
    <property type="entry name" value="TonB-dep_rcpt-like"/>
</dbReference>
<feature type="region of interest" description="Disordered" evidence="10">
    <location>
        <begin position="184"/>
        <end position="203"/>
    </location>
</feature>
<dbReference type="PROSITE" id="PS52016">
    <property type="entry name" value="TONB_DEPENDENT_REC_3"/>
    <property type="match status" value="1"/>
</dbReference>
<evidence type="ECO:0000256" key="3">
    <source>
        <dbReference type="ARBA" id="ARBA00022452"/>
    </source>
</evidence>
<comment type="subcellular location">
    <subcellularLocation>
        <location evidence="1 8">Cell outer membrane</location>
        <topology evidence="1 8">Multi-pass membrane protein</topology>
    </subcellularLocation>
</comment>
<comment type="caution">
    <text evidence="13">The sequence shown here is derived from an EMBL/GenBank/DDBJ whole genome shotgun (WGS) entry which is preliminary data.</text>
</comment>
<dbReference type="Pfam" id="PF07715">
    <property type="entry name" value="Plug"/>
    <property type="match status" value="1"/>
</dbReference>
<evidence type="ECO:0000313" key="13">
    <source>
        <dbReference type="EMBL" id="GAA3983343.1"/>
    </source>
</evidence>
<evidence type="ECO:0000256" key="6">
    <source>
        <dbReference type="ARBA" id="ARBA00023136"/>
    </source>
</evidence>
<feature type="compositionally biased region" description="Polar residues" evidence="10">
    <location>
        <begin position="184"/>
        <end position="202"/>
    </location>
</feature>
<dbReference type="Gene3D" id="2.60.40.1120">
    <property type="entry name" value="Carboxypeptidase-like, regulatory domain"/>
    <property type="match status" value="1"/>
</dbReference>
<organism evidence="13 14">
    <name type="scientific">Mucilaginibacter dorajii</name>
    <dbReference type="NCBI Taxonomy" id="692994"/>
    <lineage>
        <taxon>Bacteria</taxon>
        <taxon>Pseudomonadati</taxon>
        <taxon>Bacteroidota</taxon>
        <taxon>Sphingobacteriia</taxon>
        <taxon>Sphingobacteriales</taxon>
        <taxon>Sphingobacteriaceae</taxon>
        <taxon>Mucilaginibacter</taxon>
    </lineage>
</organism>
<dbReference type="InterPro" id="IPR000531">
    <property type="entry name" value="Beta-barrel_TonB"/>
</dbReference>
<dbReference type="Gene3D" id="2.170.130.10">
    <property type="entry name" value="TonB-dependent receptor, plug domain"/>
    <property type="match status" value="1"/>
</dbReference>
<evidence type="ECO:0000259" key="12">
    <source>
        <dbReference type="Pfam" id="PF07715"/>
    </source>
</evidence>
<gene>
    <name evidence="13" type="ORF">GCM10022210_38770</name>
</gene>
<protein>
    <submittedName>
        <fullName evidence="13">TonB-dependent receptor</fullName>
    </submittedName>
</protein>
<sequence>MSLFISAAVSAQNQGAIIKGTVTDEKGVTLPGVSILVKGTNRSTVSDVNGNYSITIPAGGKILLFSFIGMQTKEIVVGDKLLISLSLQSTATALSDVVVIGYGTQKRQDVNGAISSVTAKDIADIPQVSVDQLLQGKASGVTITQNAGGPGSSTSVHIRGITSLSLSNEPLYVIDGVAISGDATNQSTSGRSQGIAANNGENAPSPLTFLNPADIESIDVLKDASATAIYGSRGSNGVIIITTKRGKSGAMKIGYTGDYGFQQQGKFLPMMNLKQYATLENALADNSGQNRRGEFANPDLLPEGTNWQKAIFRTAPTQSHQLSFSGAKDGNDYYISAGYVKQKGTVLGNDFDRYTIRANVNSQVKEWFRVGTNLSGARSFQNTSLSNNTGIIYTALLSAPDQAIYNADGSFAGPQAGQIGAQINPVAQALSIANNLARDNFNGNLYADLRFFKDLTLHSEVGGDINYTTANFFTPTYNYGPLYTNPTATLQEYYTNSTYWGWKEYLTYTHTFAKKHNLTVLAAHELINSVYHSNSAGVNGFLSNDLPALGLGTASTATIDEYIGNNDILESAFARAIYTFDNKYSLTATYRADRSSKFAQGHQTGYFPSFAVSWRLSDEAFMAGVKQVADNIKIRASYGETGNQNIPAYRYGSALNSVKTGLGTGFAIDKVPNPNLTWETALQFDAGVDFSLFGNRVDGTFDYFDKSAKNFLFQASLPAFLLGQTAEYSGTGVISAPFENGGKLSAKGFEFSLTSKNLVSGSFKWNTTLIFSHYTNKVISLYNGTPYISANVTTSFLNLPVTRTQPGTAVGEFFGYKAIGIFKTDAQLRNAPPQFAPRPVSNSSGGTWLGDVQYEDVNHDGKIDINDQTDLGNPNPKFTYGITNTFNYKGFDMSIFLNGSYGAKIFNVLNYQIASLGSLYQNQLASVANFWTPANPNSNIPRPSAGDNPNLYNSDRFIESGSFLRLQNVTVGYNLPASIVGKIKLSRLRVYASGQNLCVFTPYKGLDPEIGSNNQNVFLTGVDLGRYPQARTITFGVNAEF</sequence>
<dbReference type="InterPro" id="IPR023997">
    <property type="entry name" value="TonB-dep_OMP_SusC/RagA_CS"/>
</dbReference>
<evidence type="ECO:0000256" key="5">
    <source>
        <dbReference type="ARBA" id="ARBA00023077"/>
    </source>
</evidence>
<evidence type="ECO:0000256" key="10">
    <source>
        <dbReference type="SAM" id="MobiDB-lite"/>
    </source>
</evidence>
<evidence type="ECO:0000313" key="14">
    <source>
        <dbReference type="Proteomes" id="UP001500742"/>
    </source>
</evidence>
<dbReference type="InterPro" id="IPR036942">
    <property type="entry name" value="Beta-barrel_TonB_sf"/>
</dbReference>
<feature type="domain" description="TonB-dependent receptor-like beta-barrel" evidence="11">
    <location>
        <begin position="433"/>
        <end position="997"/>
    </location>
</feature>
<keyword evidence="2 8" id="KW-0813">Transport</keyword>
<evidence type="ECO:0000256" key="8">
    <source>
        <dbReference type="PROSITE-ProRule" id="PRU01360"/>
    </source>
</evidence>
<evidence type="ECO:0000256" key="1">
    <source>
        <dbReference type="ARBA" id="ARBA00004571"/>
    </source>
</evidence>
<keyword evidence="14" id="KW-1185">Reference proteome</keyword>
<evidence type="ECO:0000256" key="2">
    <source>
        <dbReference type="ARBA" id="ARBA00022448"/>
    </source>
</evidence>
<dbReference type="SUPFAM" id="SSF49464">
    <property type="entry name" value="Carboxypeptidase regulatory domain-like"/>
    <property type="match status" value="1"/>
</dbReference>
<dbReference type="SUPFAM" id="SSF56935">
    <property type="entry name" value="Porins"/>
    <property type="match status" value="1"/>
</dbReference>
<evidence type="ECO:0000256" key="9">
    <source>
        <dbReference type="RuleBase" id="RU003357"/>
    </source>
</evidence>
<keyword evidence="6 8" id="KW-0472">Membrane</keyword>
<dbReference type="Pfam" id="PF00593">
    <property type="entry name" value="TonB_dep_Rec_b-barrel"/>
    <property type="match status" value="1"/>
</dbReference>
<dbReference type="Proteomes" id="UP001500742">
    <property type="component" value="Unassembled WGS sequence"/>
</dbReference>
<accession>A0ABP7QIY5</accession>
<keyword evidence="5 9" id="KW-0798">TonB box</keyword>
<dbReference type="InterPro" id="IPR023996">
    <property type="entry name" value="TonB-dep_OMP_SusC/RagA"/>
</dbReference>
<keyword evidence="7 8" id="KW-0998">Cell outer membrane</keyword>
<dbReference type="InterPro" id="IPR012910">
    <property type="entry name" value="Plug_dom"/>
</dbReference>
<name>A0ABP7QIY5_9SPHI</name>
<dbReference type="InterPro" id="IPR008969">
    <property type="entry name" value="CarboxyPept-like_regulatory"/>
</dbReference>
<keyword evidence="13" id="KW-0675">Receptor</keyword>
<dbReference type="NCBIfam" id="TIGR04056">
    <property type="entry name" value="OMP_RagA_SusC"/>
    <property type="match status" value="1"/>
</dbReference>
<dbReference type="Gene3D" id="2.40.170.20">
    <property type="entry name" value="TonB-dependent receptor, beta-barrel domain"/>
    <property type="match status" value="1"/>
</dbReference>
<evidence type="ECO:0000259" key="11">
    <source>
        <dbReference type="Pfam" id="PF00593"/>
    </source>
</evidence>
<keyword evidence="3 8" id="KW-1134">Transmembrane beta strand</keyword>
<dbReference type="NCBIfam" id="TIGR04057">
    <property type="entry name" value="SusC_RagA_signa"/>
    <property type="match status" value="1"/>
</dbReference>
<proteinExistence type="inferred from homology"/>
<comment type="similarity">
    <text evidence="8 9">Belongs to the TonB-dependent receptor family.</text>
</comment>
<dbReference type="EMBL" id="BAAAZC010000027">
    <property type="protein sequence ID" value="GAA3983343.1"/>
    <property type="molecule type" value="Genomic_DNA"/>
</dbReference>
<dbReference type="Pfam" id="PF13715">
    <property type="entry name" value="CarbopepD_reg_2"/>
    <property type="match status" value="1"/>
</dbReference>
<dbReference type="InterPro" id="IPR037066">
    <property type="entry name" value="Plug_dom_sf"/>
</dbReference>
<feature type="domain" description="TonB-dependent receptor plug" evidence="12">
    <location>
        <begin position="107"/>
        <end position="238"/>
    </location>
</feature>
<evidence type="ECO:0000256" key="4">
    <source>
        <dbReference type="ARBA" id="ARBA00022692"/>
    </source>
</evidence>
<reference evidence="14" key="1">
    <citation type="journal article" date="2019" name="Int. J. Syst. Evol. Microbiol.">
        <title>The Global Catalogue of Microorganisms (GCM) 10K type strain sequencing project: providing services to taxonomists for standard genome sequencing and annotation.</title>
        <authorList>
            <consortium name="The Broad Institute Genomics Platform"/>
            <consortium name="The Broad Institute Genome Sequencing Center for Infectious Disease"/>
            <person name="Wu L."/>
            <person name="Ma J."/>
        </authorList>
    </citation>
    <scope>NUCLEOTIDE SEQUENCE [LARGE SCALE GENOMIC DNA]</scope>
    <source>
        <strain evidence="14">JCM 16601</strain>
    </source>
</reference>
<keyword evidence="4 8" id="KW-0812">Transmembrane</keyword>
<evidence type="ECO:0000256" key="7">
    <source>
        <dbReference type="ARBA" id="ARBA00023237"/>
    </source>
</evidence>